<dbReference type="EMBL" id="REGN01009882">
    <property type="protein sequence ID" value="RNA00158.1"/>
    <property type="molecule type" value="Genomic_DNA"/>
</dbReference>
<reference evidence="1 2" key="1">
    <citation type="journal article" date="2018" name="Sci. Rep.">
        <title>Genomic signatures of local adaptation to the degree of environmental predictability in rotifers.</title>
        <authorList>
            <person name="Franch-Gras L."/>
            <person name="Hahn C."/>
            <person name="Garcia-Roger E.M."/>
            <person name="Carmona M.J."/>
            <person name="Serra M."/>
            <person name="Gomez A."/>
        </authorList>
    </citation>
    <scope>NUCLEOTIDE SEQUENCE [LARGE SCALE GENOMIC DNA]</scope>
    <source>
        <strain evidence="1">HYR1</strain>
    </source>
</reference>
<protein>
    <submittedName>
        <fullName evidence="1">Uncharacterized protein</fullName>
    </submittedName>
</protein>
<comment type="caution">
    <text evidence="1">The sequence shown here is derived from an EMBL/GenBank/DDBJ whole genome shotgun (WGS) entry which is preliminary data.</text>
</comment>
<evidence type="ECO:0000313" key="1">
    <source>
        <dbReference type="EMBL" id="RNA00158.1"/>
    </source>
</evidence>
<evidence type="ECO:0000313" key="2">
    <source>
        <dbReference type="Proteomes" id="UP000276133"/>
    </source>
</evidence>
<keyword evidence="2" id="KW-1185">Reference proteome</keyword>
<accession>A0A3M7PND5</accession>
<dbReference type="Proteomes" id="UP000276133">
    <property type="component" value="Unassembled WGS sequence"/>
</dbReference>
<gene>
    <name evidence="1" type="ORF">BpHYR1_008589</name>
</gene>
<proteinExistence type="predicted"/>
<dbReference type="AlphaFoldDB" id="A0A3M7PND5"/>
<organism evidence="1 2">
    <name type="scientific">Brachionus plicatilis</name>
    <name type="common">Marine rotifer</name>
    <name type="synonym">Brachionus muelleri</name>
    <dbReference type="NCBI Taxonomy" id="10195"/>
    <lineage>
        <taxon>Eukaryota</taxon>
        <taxon>Metazoa</taxon>
        <taxon>Spiralia</taxon>
        <taxon>Gnathifera</taxon>
        <taxon>Rotifera</taxon>
        <taxon>Eurotatoria</taxon>
        <taxon>Monogononta</taxon>
        <taxon>Pseudotrocha</taxon>
        <taxon>Ploima</taxon>
        <taxon>Brachionidae</taxon>
        <taxon>Brachionus</taxon>
    </lineage>
</organism>
<sequence length="101" mass="11752">MNLTLSSSTWHLLRFSTDDIMSRSSHSDFLDGQFFAFAVSALICSGDLKRKLEIKLNKIKIINFEEHLILKFVTSSLILQNLYFSVRIRLENLIMIKNFSH</sequence>
<name>A0A3M7PND5_BRAPC</name>